<dbReference type="InterPro" id="IPR002197">
    <property type="entry name" value="HTH_Fis"/>
</dbReference>
<dbReference type="PROSITE" id="PS50110">
    <property type="entry name" value="RESPONSE_REGULATORY"/>
    <property type="match status" value="1"/>
</dbReference>
<dbReference type="SUPFAM" id="SSF46689">
    <property type="entry name" value="Homeodomain-like"/>
    <property type="match status" value="1"/>
</dbReference>
<dbReference type="GO" id="GO:0006355">
    <property type="term" value="P:regulation of DNA-templated transcription"/>
    <property type="evidence" value="ECO:0007669"/>
    <property type="project" value="InterPro"/>
</dbReference>
<accession>A0A7C9TJ51</accession>
<dbReference type="AlphaFoldDB" id="A0A7C9TJ51"/>
<name>A0A7C9TJ51_9BURK</name>
<feature type="modified residue" description="4-aspartylphosphate" evidence="6">
    <location>
        <position position="68"/>
    </location>
</feature>
<dbReference type="Pfam" id="PF02954">
    <property type="entry name" value="HTH_8"/>
    <property type="match status" value="1"/>
</dbReference>
<evidence type="ECO:0000256" key="4">
    <source>
        <dbReference type="ARBA" id="ARBA00023125"/>
    </source>
</evidence>
<dbReference type="Proteomes" id="UP000484255">
    <property type="component" value="Unassembled WGS sequence"/>
</dbReference>
<dbReference type="InterPro" id="IPR025943">
    <property type="entry name" value="Sigma_54_int_dom_ATP-bd_2"/>
</dbReference>
<dbReference type="SUPFAM" id="SSF52172">
    <property type="entry name" value="CheY-like"/>
    <property type="match status" value="1"/>
</dbReference>
<evidence type="ECO:0000256" key="3">
    <source>
        <dbReference type="ARBA" id="ARBA00023015"/>
    </source>
</evidence>
<keyword evidence="1" id="KW-0547">Nucleotide-binding</keyword>
<keyword evidence="2" id="KW-0067">ATP-binding</keyword>
<dbReference type="Gene3D" id="3.40.50.2300">
    <property type="match status" value="1"/>
</dbReference>
<evidence type="ECO:0000256" key="6">
    <source>
        <dbReference type="PROSITE-ProRule" id="PRU00169"/>
    </source>
</evidence>
<dbReference type="PROSITE" id="PS00676">
    <property type="entry name" value="SIGMA54_INTERACT_2"/>
    <property type="match status" value="1"/>
</dbReference>
<evidence type="ECO:0000313" key="10">
    <source>
        <dbReference type="Proteomes" id="UP000484255"/>
    </source>
</evidence>
<dbReference type="SUPFAM" id="SSF52540">
    <property type="entry name" value="P-loop containing nucleoside triphosphate hydrolases"/>
    <property type="match status" value="1"/>
</dbReference>
<dbReference type="Gene3D" id="1.10.10.60">
    <property type="entry name" value="Homeodomain-like"/>
    <property type="match status" value="1"/>
</dbReference>
<feature type="domain" description="Response regulatory" evidence="8">
    <location>
        <begin position="19"/>
        <end position="133"/>
    </location>
</feature>
<dbReference type="EMBL" id="JAAGOH010000012">
    <property type="protein sequence ID" value="NDY91839.1"/>
    <property type="molecule type" value="Genomic_DNA"/>
</dbReference>
<dbReference type="PROSITE" id="PS00688">
    <property type="entry name" value="SIGMA54_INTERACT_3"/>
    <property type="match status" value="1"/>
</dbReference>
<keyword evidence="3" id="KW-0805">Transcription regulation</keyword>
<dbReference type="InterPro" id="IPR003593">
    <property type="entry name" value="AAA+_ATPase"/>
</dbReference>
<dbReference type="PANTHER" id="PTHR32071">
    <property type="entry name" value="TRANSCRIPTIONAL REGULATORY PROTEIN"/>
    <property type="match status" value="1"/>
</dbReference>
<keyword evidence="5" id="KW-0804">Transcription</keyword>
<dbReference type="Pfam" id="PF00072">
    <property type="entry name" value="Response_reg"/>
    <property type="match status" value="1"/>
</dbReference>
<proteinExistence type="predicted"/>
<dbReference type="CDD" id="cd00009">
    <property type="entry name" value="AAA"/>
    <property type="match status" value="1"/>
</dbReference>
<organism evidence="9 10">
    <name type="scientific">Ideonella livida</name>
    <dbReference type="NCBI Taxonomy" id="2707176"/>
    <lineage>
        <taxon>Bacteria</taxon>
        <taxon>Pseudomonadati</taxon>
        <taxon>Pseudomonadota</taxon>
        <taxon>Betaproteobacteria</taxon>
        <taxon>Burkholderiales</taxon>
        <taxon>Sphaerotilaceae</taxon>
        <taxon>Ideonella</taxon>
    </lineage>
</organism>
<dbReference type="InterPro" id="IPR001789">
    <property type="entry name" value="Sig_transdc_resp-reg_receiver"/>
</dbReference>
<dbReference type="GO" id="GO:0000160">
    <property type="term" value="P:phosphorelay signal transduction system"/>
    <property type="evidence" value="ECO:0007669"/>
    <property type="project" value="InterPro"/>
</dbReference>
<keyword evidence="4" id="KW-0238">DNA-binding</keyword>
<dbReference type="InterPro" id="IPR002078">
    <property type="entry name" value="Sigma_54_int"/>
</dbReference>
<dbReference type="PROSITE" id="PS50045">
    <property type="entry name" value="SIGMA54_INTERACT_4"/>
    <property type="match status" value="1"/>
</dbReference>
<comment type="caution">
    <text evidence="9">The sequence shown here is derived from an EMBL/GenBank/DDBJ whole genome shotgun (WGS) entry which is preliminary data.</text>
</comment>
<dbReference type="InterPro" id="IPR009057">
    <property type="entry name" value="Homeodomain-like_sf"/>
</dbReference>
<dbReference type="InterPro" id="IPR011006">
    <property type="entry name" value="CheY-like_superfamily"/>
</dbReference>
<evidence type="ECO:0000256" key="1">
    <source>
        <dbReference type="ARBA" id="ARBA00022741"/>
    </source>
</evidence>
<dbReference type="GO" id="GO:0005524">
    <property type="term" value="F:ATP binding"/>
    <property type="evidence" value="ECO:0007669"/>
    <property type="project" value="UniProtKB-KW"/>
</dbReference>
<evidence type="ECO:0000259" key="8">
    <source>
        <dbReference type="PROSITE" id="PS50110"/>
    </source>
</evidence>
<dbReference type="GO" id="GO:0043565">
    <property type="term" value="F:sequence-specific DNA binding"/>
    <property type="evidence" value="ECO:0007669"/>
    <property type="project" value="InterPro"/>
</dbReference>
<evidence type="ECO:0000256" key="5">
    <source>
        <dbReference type="ARBA" id="ARBA00023163"/>
    </source>
</evidence>
<dbReference type="SMART" id="SM00382">
    <property type="entry name" value="AAA"/>
    <property type="match status" value="1"/>
</dbReference>
<keyword evidence="10" id="KW-1185">Reference proteome</keyword>
<dbReference type="Gene3D" id="1.10.8.60">
    <property type="match status" value="1"/>
</dbReference>
<dbReference type="Pfam" id="PF00158">
    <property type="entry name" value="Sigma54_activat"/>
    <property type="match status" value="1"/>
</dbReference>
<dbReference type="PRINTS" id="PR01590">
    <property type="entry name" value="HTHFIS"/>
</dbReference>
<keyword evidence="6" id="KW-0597">Phosphoprotein</keyword>
<evidence type="ECO:0000259" key="7">
    <source>
        <dbReference type="PROSITE" id="PS50045"/>
    </source>
</evidence>
<dbReference type="InterPro" id="IPR025944">
    <property type="entry name" value="Sigma_54_int_dom_CS"/>
</dbReference>
<dbReference type="SMART" id="SM00448">
    <property type="entry name" value="REC"/>
    <property type="match status" value="1"/>
</dbReference>
<dbReference type="InterPro" id="IPR027417">
    <property type="entry name" value="P-loop_NTPase"/>
</dbReference>
<evidence type="ECO:0000313" key="9">
    <source>
        <dbReference type="EMBL" id="NDY91839.1"/>
    </source>
</evidence>
<dbReference type="FunFam" id="3.40.50.300:FF:000006">
    <property type="entry name" value="DNA-binding transcriptional regulator NtrC"/>
    <property type="match status" value="1"/>
</dbReference>
<dbReference type="Pfam" id="PF25601">
    <property type="entry name" value="AAA_lid_14"/>
    <property type="match status" value="1"/>
</dbReference>
<dbReference type="RefSeq" id="WP_163457692.1">
    <property type="nucleotide sequence ID" value="NZ_JAAGOH010000012.1"/>
</dbReference>
<reference evidence="9 10" key="1">
    <citation type="submission" date="2020-02" db="EMBL/GenBank/DDBJ databases">
        <title>Ideonella bacterium strain TBM-1.</title>
        <authorList>
            <person name="Chen W.-M."/>
        </authorList>
    </citation>
    <scope>NUCLEOTIDE SEQUENCE [LARGE SCALE GENOMIC DNA]</scope>
    <source>
        <strain evidence="9 10">TBM-1</strain>
    </source>
</reference>
<feature type="domain" description="Sigma-54 factor interaction" evidence="7">
    <location>
        <begin position="159"/>
        <end position="388"/>
    </location>
</feature>
<dbReference type="InterPro" id="IPR058031">
    <property type="entry name" value="AAA_lid_NorR"/>
</dbReference>
<gene>
    <name evidence="9" type="ORF">G3A44_11645</name>
</gene>
<dbReference type="PANTHER" id="PTHR32071:SF91">
    <property type="entry name" value="TUNGSTATE-RESPONSIVE TWO COMPONENT SIGMA54-DEPENDENT SIGNAL TRANSDUCTION SYSTEM RESPONSE REGULATOR FIS FAMILY"/>
    <property type="match status" value="1"/>
</dbReference>
<evidence type="ECO:0000256" key="2">
    <source>
        <dbReference type="ARBA" id="ARBA00022840"/>
    </source>
</evidence>
<protein>
    <submittedName>
        <fullName evidence="9">Sigma-54-dependent Fis family transcriptional regulator</fullName>
    </submittedName>
</protein>
<sequence length="473" mass="50869">MTLTADAAPLPADHWPLASVLVVDDEPGMRSFLEKALAGRVGQVRVAAQADEADALVRRHRFDLVILDITLPGRSGIAWLKEQREQGQGFEAVLITAFADLDTAIEALRAGANDFILKPFRLTQMLNAVRHGLERASLRRENFLLRRTVSQRTPTADGLVGSSIAIRGLQAAIHRVSQVHSTVLLTGESGTGKELAALALHRHSARAGGPFVPVNCATLSPDLVEIELFGQAARATPGGRAGRDGLFVYAQGGTLFLDEIGDLPLALQATLLRALEERRIRPVGGEQEIPVDVRIIAATHRPLAQEVAAGRFRKDLYYRLQVVEINLPPLRSHKEDMAELVAHFIDTLAPQLGVPPIEVTGDELAFLGQYDWPGNVRELRNLIERSLILGALNVSALYPSLPRAPATGLGGGGAVAGVGVGGAPTDLHTLEKQHILAVLESVGGDKTQAARLLGISRRTLERRVAEWGLHAAD</sequence>
<dbReference type="Gene3D" id="3.40.50.300">
    <property type="entry name" value="P-loop containing nucleotide triphosphate hydrolases"/>
    <property type="match status" value="1"/>
</dbReference>